<dbReference type="SUPFAM" id="SSF161111">
    <property type="entry name" value="Cation efflux protein transmembrane domain-like"/>
    <property type="match status" value="1"/>
</dbReference>
<dbReference type="RefSeq" id="WP_381520163.1">
    <property type="nucleotide sequence ID" value="NZ_JBHULN010000002.1"/>
</dbReference>
<evidence type="ECO:0000313" key="12">
    <source>
        <dbReference type="EMBL" id="MFD2570063.1"/>
    </source>
</evidence>
<reference evidence="13" key="1">
    <citation type="journal article" date="2019" name="Int. J. Syst. Evol. Microbiol.">
        <title>The Global Catalogue of Microorganisms (GCM) 10K type strain sequencing project: providing services to taxonomists for standard genome sequencing and annotation.</title>
        <authorList>
            <consortium name="The Broad Institute Genomics Platform"/>
            <consortium name="The Broad Institute Genome Sequencing Center for Infectious Disease"/>
            <person name="Wu L."/>
            <person name="Ma J."/>
        </authorList>
    </citation>
    <scope>NUCLEOTIDE SEQUENCE [LARGE SCALE GENOMIC DNA]</scope>
    <source>
        <strain evidence="13">KCTC 42805</strain>
    </source>
</reference>
<dbReference type="EMBL" id="JBHULN010000002">
    <property type="protein sequence ID" value="MFD2570063.1"/>
    <property type="molecule type" value="Genomic_DNA"/>
</dbReference>
<evidence type="ECO:0000256" key="4">
    <source>
        <dbReference type="ARBA" id="ARBA00022692"/>
    </source>
</evidence>
<dbReference type="InterPro" id="IPR050681">
    <property type="entry name" value="CDF/SLC30A"/>
</dbReference>
<evidence type="ECO:0000313" key="13">
    <source>
        <dbReference type="Proteomes" id="UP001597469"/>
    </source>
</evidence>
<dbReference type="PANTHER" id="PTHR11562">
    <property type="entry name" value="CATION EFFLUX PROTEIN/ ZINC TRANSPORTER"/>
    <property type="match status" value="1"/>
</dbReference>
<dbReference type="InterPro" id="IPR036837">
    <property type="entry name" value="Cation_efflux_CTD_sf"/>
</dbReference>
<feature type="transmembrane region" description="Helical" evidence="9">
    <location>
        <begin position="27"/>
        <end position="49"/>
    </location>
</feature>
<organism evidence="12 13">
    <name type="scientific">Spirosoma soli</name>
    <dbReference type="NCBI Taxonomy" id="1770529"/>
    <lineage>
        <taxon>Bacteria</taxon>
        <taxon>Pseudomonadati</taxon>
        <taxon>Bacteroidota</taxon>
        <taxon>Cytophagia</taxon>
        <taxon>Cytophagales</taxon>
        <taxon>Cytophagaceae</taxon>
        <taxon>Spirosoma</taxon>
    </lineage>
</organism>
<evidence type="ECO:0000256" key="9">
    <source>
        <dbReference type="SAM" id="Phobius"/>
    </source>
</evidence>
<comment type="subcellular location">
    <subcellularLocation>
        <location evidence="1">Membrane</location>
        <topology evidence="1">Multi-pass membrane protein</topology>
    </subcellularLocation>
</comment>
<dbReference type="Gene3D" id="1.20.1510.10">
    <property type="entry name" value="Cation efflux protein transmembrane domain"/>
    <property type="match status" value="1"/>
</dbReference>
<evidence type="ECO:0000259" key="10">
    <source>
        <dbReference type="Pfam" id="PF01545"/>
    </source>
</evidence>
<evidence type="ECO:0000256" key="6">
    <source>
        <dbReference type="ARBA" id="ARBA00022989"/>
    </source>
</evidence>
<name>A0ABW5LZ48_9BACT</name>
<feature type="transmembrane region" description="Helical" evidence="9">
    <location>
        <begin position="162"/>
        <end position="183"/>
    </location>
</feature>
<keyword evidence="4 9" id="KW-0812">Transmembrane</keyword>
<accession>A0ABW5LZ48</accession>
<keyword evidence="13" id="KW-1185">Reference proteome</keyword>
<feature type="transmembrane region" description="Helical" evidence="9">
    <location>
        <begin position="132"/>
        <end position="150"/>
    </location>
</feature>
<keyword evidence="7" id="KW-0406">Ion transport</keyword>
<keyword evidence="5" id="KW-0864">Zinc transport</keyword>
<keyword evidence="6 9" id="KW-1133">Transmembrane helix</keyword>
<keyword evidence="5" id="KW-0862">Zinc</keyword>
<dbReference type="Pfam" id="PF01545">
    <property type="entry name" value="Cation_efflux"/>
    <property type="match status" value="1"/>
</dbReference>
<evidence type="ECO:0000256" key="5">
    <source>
        <dbReference type="ARBA" id="ARBA00022906"/>
    </source>
</evidence>
<evidence type="ECO:0000256" key="1">
    <source>
        <dbReference type="ARBA" id="ARBA00004141"/>
    </source>
</evidence>
<evidence type="ECO:0000256" key="3">
    <source>
        <dbReference type="ARBA" id="ARBA00022448"/>
    </source>
</evidence>
<dbReference type="InterPro" id="IPR027470">
    <property type="entry name" value="Cation_efflux_CTD"/>
</dbReference>
<evidence type="ECO:0000256" key="8">
    <source>
        <dbReference type="ARBA" id="ARBA00023136"/>
    </source>
</evidence>
<protein>
    <submittedName>
        <fullName evidence="12">Cation diffusion facilitator family transporter</fullName>
    </submittedName>
</protein>
<dbReference type="InterPro" id="IPR002524">
    <property type="entry name" value="Cation_efflux"/>
</dbReference>
<keyword evidence="3" id="KW-0813">Transport</keyword>
<evidence type="ECO:0000256" key="7">
    <source>
        <dbReference type="ARBA" id="ARBA00023065"/>
    </source>
</evidence>
<feature type="transmembrane region" description="Helical" evidence="9">
    <location>
        <begin position="189"/>
        <end position="211"/>
    </location>
</feature>
<dbReference type="SUPFAM" id="SSF160240">
    <property type="entry name" value="Cation efflux protein cytoplasmic domain-like"/>
    <property type="match status" value="1"/>
</dbReference>
<dbReference type="NCBIfam" id="TIGR01297">
    <property type="entry name" value="CDF"/>
    <property type="match status" value="1"/>
</dbReference>
<comment type="similarity">
    <text evidence="2">Belongs to the cation diffusion facilitator (CDF) transporter (TC 2.A.4) family. SLC30A subfamily.</text>
</comment>
<evidence type="ECO:0000259" key="11">
    <source>
        <dbReference type="Pfam" id="PF16916"/>
    </source>
</evidence>
<dbReference type="Proteomes" id="UP001597469">
    <property type="component" value="Unassembled WGS sequence"/>
</dbReference>
<dbReference type="Pfam" id="PF16916">
    <property type="entry name" value="ZT_dimer"/>
    <property type="match status" value="1"/>
</dbReference>
<dbReference type="InterPro" id="IPR027469">
    <property type="entry name" value="Cation_efflux_TMD_sf"/>
</dbReference>
<dbReference type="PANTHER" id="PTHR11562:SF17">
    <property type="entry name" value="RE54080P-RELATED"/>
    <property type="match status" value="1"/>
</dbReference>
<gene>
    <name evidence="12" type="ORF">ACFSUS_05415</name>
</gene>
<feature type="transmembrane region" description="Helical" evidence="9">
    <location>
        <begin position="61"/>
        <end position="78"/>
    </location>
</feature>
<feature type="transmembrane region" description="Helical" evidence="9">
    <location>
        <begin position="90"/>
        <end position="112"/>
    </location>
</feature>
<dbReference type="InterPro" id="IPR058533">
    <property type="entry name" value="Cation_efflux_TM"/>
</dbReference>
<feature type="domain" description="Cation efflux protein transmembrane" evidence="10">
    <location>
        <begin position="28"/>
        <end position="216"/>
    </location>
</feature>
<evidence type="ECO:0000256" key="2">
    <source>
        <dbReference type="ARBA" id="ARBA00008873"/>
    </source>
</evidence>
<comment type="caution">
    <text evidence="12">The sequence shown here is derived from an EMBL/GenBank/DDBJ whole genome shotgun (WGS) entry which is preliminary data.</text>
</comment>
<proteinExistence type="inferred from homology"/>
<sequence length="310" mass="33510">MAHAHSHTHEHDHHHHGPTTLTNVNRALIIGAVLNTVYVAVEFILGFYYNSLALVADAGHNLSDVAGLLLSLLAFRLARVRNTTNFTYGYRKSTVLASLTNAVILLVTIGAITWESLQRFRHPEPVAGGPVAWVAGLGIIVNTVSALLFFRDKDHDLNVKGAYLHLMADALVSLGVVVAGIVISYTNWVWLDPIIGLVVAAVILGSTWRLLSDSVRLSLDGVPAGIDLNAVLTDLRAVAGVRDVHHVHVWAMSTTENALTAHLVLQPGLSDADETTLKADVRHRLLHMGIGHATLETEVIAEKDCEAENC</sequence>
<keyword evidence="8 9" id="KW-0472">Membrane</keyword>
<feature type="domain" description="Cation efflux protein cytoplasmic" evidence="11">
    <location>
        <begin position="224"/>
        <end position="285"/>
    </location>
</feature>